<protein>
    <submittedName>
        <fullName evidence="1">Uncharacterized protein</fullName>
    </submittedName>
</protein>
<dbReference type="OrthoDB" id="679547at2"/>
<sequence length="593" mass="67974">MNKKILHILILFFAIGSVAFMQAQISNRVKSQRFDTSEIPNEQVFTHLNTSLFFVGEYLYYNLYVINSKTENLSAISKVAYLELINENKESVFKHKIPLASGTGQGDFFIPTTIPSGNYKVVSYTMNMLSKGADNYFQQDITIINPYRGNQDAITKKNDSVLNNVQNPSVKTESDDIIDNRSSLLSFSITTDKKSYSKRSPVTLHFKSETGKFPQGDYSLSVRKVDTVKHASLKHATDYTNPVSENLKSQNKFIVPELRGEILTGKISANNKSQKIGKQKIALSIPGDNFIFEISNVDSKGNFYFNIDRPYTNNTVALQVLNNFDNTFEIKVDNEVSISFDALDFNHFYITPEMKNLIVERSVYNQVENAYYSVKPDTVKTIPPHTSIYTKRSKTYNLDEYTRFPTMGETMVEIVNDAWIDWQNGKGTFAIREKENSLRSNAPLLLLVDGFFVQDHQKLIDYSANKVESIAIMQDKYYYGSQTFQGVMVVETIEGDFYENPLKDYVKQVEIVPIQQKKQYFKQVYSNTDNSEASKRVPDYRRQLLWLPELELNESSRNITCYTSDISGIYEFIVEGFTEKGQPIFLKETFTVK</sequence>
<dbReference type="AlphaFoldDB" id="A0A3E1Q8C9"/>
<evidence type="ECO:0000313" key="1">
    <source>
        <dbReference type="EMBL" id="RFN58378.1"/>
    </source>
</evidence>
<organism evidence="1 2">
    <name type="scientific">Marixanthomonas ophiurae</name>
    <dbReference type="NCBI Taxonomy" id="387659"/>
    <lineage>
        <taxon>Bacteria</taxon>
        <taxon>Pseudomonadati</taxon>
        <taxon>Bacteroidota</taxon>
        <taxon>Flavobacteriia</taxon>
        <taxon>Flavobacteriales</taxon>
        <taxon>Flavobacteriaceae</taxon>
        <taxon>Marixanthomonas</taxon>
    </lineage>
</organism>
<dbReference type="EMBL" id="QVID01000002">
    <property type="protein sequence ID" value="RFN58378.1"/>
    <property type="molecule type" value="Genomic_DNA"/>
</dbReference>
<reference evidence="1 2" key="1">
    <citation type="journal article" date="2007" name="Int. J. Syst. Evol. Microbiol.">
        <title>Marixanthomonas ophiurae gen. nov., sp. nov., a marine bacterium of the family Flavobacteriaceae isolated from a deep-sea brittle star.</title>
        <authorList>
            <person name="Romanenko L.A."/>
            <person name="Uchino M."/>
            <person name="Frolova G.M."/>
            <person name="Mikhailov V.V."/>
        </authorList>
    </citation>
    <scope>NUCLEOTIDE SEQUENCE [LARGE SCALE GENOMIC DNA]</scope>
    <source>
        <strain evidence="1 2">KMM 3046</strain>
    </source>
</reference>
<name>A0A3E1Q8C9_9FLAO</name>
<keyword evidence="2" id="KW-1185">Reference proteome</keyword>
<accession>A0A3E1Q8C9</accession>
<comment type="caution">
    <text evidence="1">The sequence shown here is derived from an EMBL/GenBank/DDBJ whole genome shotgun (WGS) entry which is preliminary data.</text>
</comment>
<dbReference type="RefSeq" id="WP_117160326.1">
    <property type="nucleotide sequence ID" value="NZ_QVID01000002.1"/>
</dbReference>
<gene>
    <name evidence="1" type="ORF">DZ858_14250</name>
</gene>
<evidence type="ECO:0000313" key="2">
    <source>
        <dbReference type="Proteomes" id="UP000261082"/>
    </source>
</evidence>
<proteinExistence type="predicted"/>
<dbReference type="Proteomes" id="UP000261082">
    <property type="component" value="Unassembled WGS sequence"/>
</dbReference>